<sequence>MRFVIDTNVLIEAYRRYYAFDLAPKFWGEIVNHVGADNIVCVDRVQAELIKGNDELAKWIKACGCSFIPTTDATTIEAYRKLMQWAADEERFTPQARAEFATVADAWIVAFAAAHGDIVTTLEMPAINSKKRIKIPDACNALSVSFVDTFTMLKKLGVKFV</sequence>
<dbReference type="SUPFAM" id="SSF88723">
    <property type="entry name" value="PIN domain-like"/>
    <property type="match status" value="1"/>
</dbReference>
<dbReference type="RefSeq" id="WP_075757654.1">
    <property type="nucleotide sequence ID" value="NZ_LT608335.1"/>
</dbReference>
<dbReference type="EMBL" id="FMJE01000005">
    <property type="protein sequence ID" value="SCM82903.1"/>
    <property type="molecule type" value="Genomic_DNA"/>
</dbReference>
<dbReference type="AlphaFoldDB" id="A0A212LZE9"/>
<dbReference type="InterPro" id="IPR029060">
    <property type="entry name" value="PIN-like_dom_sf"/>
</dbReference>
<reference evidence="1" key="1">
    <citation type="submission" date="2016-08" db="EMBL/GenBank/DDBJ databases">
        <authorList>
            <person name="Seilhamer J.J."/>
        </authorList>
    </citation>
    <scope>NUCLEOTIDE SEQUENCE</scope>
    <source>
        <strain evidence="1">86</strain>
    </source>
</reference>
<accession>A0A212LZE9</accession>
<dbReference type="InterPro" id="IPR016541">
    <property type="entry name" value="UCP008505"/>
</dbReference>
<dbReference type="PIRSF" id="PIRSF008505">
    <property type="entry name" value="UCP008505"/>
    <property type="match status" value="1"/>
</dbReference>
<dbReference type="Gene3D" id="3.40.50.1010">
    <property type="entry name" value="5'-nuclease"/>
    <property type="match status" value="1"/>
</dbReference>
<proteinExistence type="predicted"/>
<evidence type="ECO:0000313" key="1">
    <source>
        <dbReference type="EMBL" id="SCM82903.1"/>
    </source>
</evidence>
<organism evidence="1">
    <name type="scientific">uncultured Sporomusa sp</name>
    <dbReference type="NCBI Taxonomy" id="307249"/>
    <lineage>
        <taxon>Bacteria</taxon>
        <taxon>Bacillati</taxon>
        <taxon>Bacillota</taxon>
        <taxon>Negativicutes</taxon>
        <taxon>Selenomonadales</taxon>
        <taxon>Sporomusaceae</taxon>
        <taxon>Sporomusa</taxon>
        <taxon>environmental samples</taxon>
    </lineage>
</organism>
<gene>
    <name evidence="1" type="ORF">KL86SPO_50675</name>
</gene>
<name>A0A212LZE9_9FIRM</name>
<dbReference type="Pfam" id="PF14367">
    <property type="entry name" value="DUF4411"/>
    <property type="match status" value="1"/>
</dbReference>
<protein>
    <submittedName>
        <fullName evidence="1">PilT domain-containing protein</fullName>
    </submittedName>
</protein>